<accession>A0A8X6I1Z8</accession>
<reference evidence="1" key="1">
    <citation type="submission" date="2020-08" db="EMBL/GenBank/DDBJ databases">
        <title>Multicomponent nature underlies the extraordinary mechanical properties of spider dragline silk.</title>
        <authorList>
            <person name="Kono N."/>
            <person name="Nakamura H."/>
            <person name="Mori M."/>
            <person name="Yoshida Y."/>
            <person name="Ohtoshi R."/>
            <person name="Malay A.D."/>
            <person name="Moran D.A.P."/>
            <person name="Tomita M."/>
            <person name="Numata K."/>
            <person name="Arakawa K."/>
        </authorList>
    </citation>
    <scope>NUCLEOTIDE SEQUENCE</scope>
</reference>
<proteinExistence type="predicted"/>
<comment type="caution">
    <text evidence="1">The sequence shown here is derived from an EMBL/GenBank/DDBJ whole genome shotgun (WGS) entry which is preliminary data.</text>
</comment>
<name>A0A8X6I1Z8_9ARAC</name>
<evidence type="ECO:0000313" key="2">
    <source>
        <dbReference type="Proteomes" id="UP000886998"/>
    </source>
</evidence>
<protein>
    <submittedName>
        <fullName evidence="1">Uncharacterized protein</fullName>
    </submittedName>
</protein>
<evidence type="ECO:0000313" key="1">
    <source>
        <dbReference type="EMBL" id="GFS28175.1"/>
    </source>
</evidence>
<dbReference type="AlphaFoldDB" id="A0A8X6I1Z8"/>
<gene>
    <name evidence="1" type="ORF">TNIN_272121</name>
</gene>
<sequence length="73" mass="8234">MMRRKALRWFKRIYSGLDSLQLSLAFLISEEDSLVNLTLLNEVGSDFPIDRSGVSKSDVTEVVSSLRSSNRAK</sequence>
<dbReference type="Proteomes" id="UP000886998">
    <property type="component" value="Unassembled WGS sequence"/>
</dbReference>
<organism evidence="1 2">
    <name type="scientific">Trichonephila inaurata madagascariensis</name>
    <dbReference type="NCBI Taxonomy" id="2747483"/>
    <lineage>
        <taxon>Eukaryota</taxon>
        <taxon>Metazoa</taxon>
        <taxon>Ecdysozoa</taxon>
        <taxon>Arthropoda</taxon>
        <taxon>Chelicerata</taxon>
        <taxon>Arachnida</taxon>
        <taxon>Araneae</taxon>
        <taxon>Araneomorphae</taxon>
        <taxon>Entelegynae</taxon>
        <taxon>Araneoidea</taxon>
        <taxon>Nephilidae</taxon>
        <taxon>Trichonephila</taxon>
        <taxon>Trichonephila inaurata</taxon>
    </lineage>
</organism>
<keyword evidence="2" id="KW-1185">Reference proteome</keyword>
<dbReference type="EMBL" id="BMAV01023873">
    <property type="protein sequence ID" value="GFS28175.1"/>
    <property type="molecule type" value="Genomic_DNA"/>
</dbReference>